<organism evidence="16 17">
    <name type="scientific">Methylobacillus flagellatus (strain ATCC 51484 / DSM 6875 / VKM B-1610 / KT)</name>
    <dbReference type="NCBI Taxonomy" id="265072"/>
    <lineage>
        <taxon>Bacteria</taxon>
        <taxon>Pseudomonadati</taxon>
        <taxon>Pseudomonadota</taxon>
        <taxon>Betaproteobacteria</taxon>
        <taxon>Nitrosomonadales</taxon>
        <taxon>Methylophilaceae</taxon>
        <taxon>Methylobacillus</taxon>
    </lineage>
</organism>
<dbReference type="KEGG" id="mfa:Mfla_1603"/>
<dbReference type="PANTHER" id="PTHR30069:SF41">
    <property type="entry name" value="HEME_HEMOPEXIN UTILIZATION PROTEIN C"/>
    <property type="match status" value="1"/>
</dbReference>
<gene>
    <name evidence="16" type="ordered locus">Mfla_1603</name>
</gene>
<evidence type="ECO:0000259" key="14">
    <source>
        <dbReference type="Pfam" id="PF00593"/>
    </source>
</evidence>
<feature type="chain" id="PRO_5004189849" evidence="13">
    <location>
        <begin position="33"/>
        <end position="771"/>
    </location>
</feature>
<keyword evidence="3 10" id="KW-0813">Transport</keyword>
<dbReference type="Gene3D" id="2.170.130.10">
    <property type="entry name" value="TonB-dependent receptor, plug domain"/>
    <property type="match status" value="1"/>
</dbReference>
<keyword evidence="4 10" id="KW-1134">Transmembrane beta strand</keyword>
<dbReference type="eggNOG" id="COG4774">
    <property type="taxonomic scope" value="Bacteria"/>
</dbReference>
<evidence type="ECO:0000256" key="3">
    <source>
        <dbReference type="ARBA" id="ARBA00022448"/>
    </source>
</evidence>
<keyword evidence="6 11" id="KW-0798">TonB box</keyword>
<keyword evidence="13" id="KW-0732">Signal</keyword>
<evidence type="ECO:0000256" key="5">
    <source>
        <dbReference type="ARBA" id="ARBA00022692"/>
    </source>
</evidence>
<reference evidence="16 17" key="1">
    <citation type="submission" date="2006-03" db="EMBL/GenBank/DDBJ databases">
        <title>Complete sequence of Methylobacillus flagellatus KT.</title>
        <authorList>
            <consortium name="US DOE Joint Genome Institute"/>
            <person name="Copeland A."/>
            <person name="Lucas S."/>
            <person name="Lapidus A."/>
            <person name="Barry K."/>
            <person name="Detter J.C."/>
            <person name="Glavina del Rio T."/>
            <person name="Hammon N."/>
            <person name="Israni S."/>
            <person name="Dalin E."/>
            <person name="Tice H."/>
            <person name="Pitluck S."/>
            <person name="Brettin T."/>
            <person name="Bruce D."/>
            <person name="Han C."/>
            <person name="Tapia R."/>
            <person name="Saunders E."/>
            <person name="Gilna P."/>
            <person name="Schmutz J."/>
            <person name="Larimer F."/>
            <person name="Land M."/>
            <person name="Kyrpides N."/>
            <person name="Anderson I."/>
            <person name="Richardson P."/>
        </authorList>
    </citation>
    <scope>NUCLEOTIDE SEQUENCE [LARGE SCALE GENOMIC DNA]</scope>
    <source>
        <strain evidence="17">KT / ATCC 51484 / DSM 6875</strain>
    </source>
</reference>
<dbReference type="STRING" id="265072.Mfla_1603"/>
<evidence type="ECO:0000256" key="10">
    <source>
        <dbReference type="PROSITE-ProRule" id="PRU01360"/>
    </source>
</evidence>
<dbReference type="InterPro" id="IPR037066">
    <property type="entry name" value="Plug_dom_sf"/>
</dbReference>
<sequence length="771" mass="86083">MTTASLNTLSHRPMLALVLMLVSVLQPLSALAAETEKNKQSENSPSTPSEAPQAPTKKSVQRNPATTVLPETSVSSSRIRDDRINTTQSITKITAEDMERRQVSTVFDAVRNTPGVSIDGGPRLNGMSFNIRGFDSSDVAVSVDGVLKNYEKYRSRGTYIEPDLLKTIEIRRGPQISTNSGYVGGAVITTTKDAEDFLRPGQMMGGRVKFGYGNNNDEYLRSYLAYARPHERVDLIYNYTNRQSNNLTQGNGDELAYSNLNIESELFKVTLYPTDALRISTSLTKLKQGPTVQLFDTITGMQFATPYVLRAIDEETISQTWEFTPGSDWINLKAILGTGHTQQNEVTPFGWDGNRPFNPMLYCVGFTAYNRFTGLPGTATQSATTCTGDRLDDYNFRNTNFDLSNRAKIFHTTDLDIELLTGVQYSRQKTITKRSYDNPLSPRIDANATPSGIRTSTAFYIQPTMRIKQLSITPGYRKDYYFIEALNEIKDALDFTNRRHKIRAKEEIYNLALAYDVVPNNLTLFANYGQGFRPIANGYAFPIQAYLSNGDPVSASLCPDDHSSCDDAYKTQRTENTEAGISYVNSGLFGQPLQLTSKATFFHSHSSHVVLGISNYLPNYGTQIRNGWEFENNLNYKAFYAQASYSRIAGRTIVESSGRRIPIFSLPGNAVNITLGFNISSTFDFHVHYRRVSDKDIISGAMDGVSGNTGIQEGYELFNVGMRWSPNKHLNFRLVGENIKDTHYYLDGGFAGDRGLPGPGRNIKFYTELIY</sequence>
<dbReference type="PANTHER" id="PTHR30069">
    <property type="entry name" value="TONB-DEPENDENT OUTER MEMBRANE RECEPTOR"/>
    <property type="match status" value="1"/>
</dbReference>
<dbReference type="GO" id="GO:0009279">
    <property type="term" value="C:cell outer membrane"/>
    <property type="evidence" value="ECO:0007669"/>
    <property type="project" value="UniProtKB-SubCell"/>
</dbReference>
<dbReference type="InterPro" id="IPR000531">
    <property type="entry name" value="Beta-barrel_TonB"/>
</dbReference>
<keyword evidence="7 10" id="KW-0472">Membrane</keyword>
<dbReference type="InterPro" id="IPR039426">
    <property type="entry name" value="TonB-dep_rcpt-like"/>
</dbReference>
<accession>Q1H0W6</accession>
<protein>
    <submittedName>
        <fullName evidence="16">TonB-dependent receptor, plug</fullName>
    </submittedName>
</protein>
<dbReference type="SUPFAM" id="SSF56935">
    <property type="entry name" value="Porins"/>
    <property type="match status" value="1"/>
</dbReference>
<evidence type="ECO:0000256" key="6">
    <source>
        <dbReference type="ARBA" id="ARBA00023077"/>
    </source>
</evidence>
<dbReference type="HOGENOM" id="CLU_362398_0_0_4"/>
<feature type="compositionally biased region" description="Polar residues" evidence="12">
    <location>
        <begin position="41"/>
        <end position="74"/>
    </location>
</feature>
<feature type="domain" description="TonB-dependent receptor plug" evidence="15">
    <location>
        <begin position="84"/>
        <end position="178"/>
    </location>
</feature>
<evidence type="ECO:0000256" key="12">
    <source>
        <dbReference type="SAM" id="MobiDB-lite"/>
    </source>
</evidence>
<evidence type="ECO:0000256" key="11">
    <source>
        <dbReference type="RuleBase" id="RU003357"/>
    </source>
</evidence>
<dbReference type="Proteomes" id="UP000002440">
    <property type="component" value="Chromosome"/>
</dbReference>
<name>Q1H0W6_METFK</name>
<evidence type="ECO:0000256" key="13">
    <source>
        <dbReference type="SAM" id="SignalP"/>
    </source>
</evidence>
<dbReference type="InterPro" id="IPR012910">
    <property type="entry name" value="Plug_dom"/>
</dbReference>
<keyword evidence="9 10" id="KW-0998">Cell outer membrane</keyword>
<evidence type="ECO:0000259" key="15">
    <source>
        <dbReference type="Pfam" id="PF07715"/>
    </source>
</evidence>
<dbReference type="EMBL" id="CP000284">
    <property type="protein sequence ID" value="ABE49871.1"/>
    <property type="molecule type" value="Genomic_DNA"/>
</dbReference>
<keyword evidence="5 10" id="KW-0812">Transmembrane</keyword>
<dbReference type="AlphaFoldDB" id="Q1H0W6"/>
<dbReference type="GO" id="GO:0015344">
    <property type="term" value="F:siderophore uptake transmembrane transporter activity"/>
    <property type="evidence" value="ECO:0007669"/>
    <property type="project" value="TreeGrafter"/>
</dbReference>
<keyword evidence="8 16" id="KW-0675">Receptor</keyword>
<dbReference type="eggNOG" id="COG1629">
    <property type="taxonomic scope" value="Bacteria"/>
</dbReference>
<proteinExistence type="inferred from homology"/>
<dbReference type="InterPro" id="IPR036942">
    <property type="entry name" value="Beta-barrel_TonB_sf"/>
</dbReference>
<evidence type="ECO:0000313" key="16">
    <source>
        <dbReference type="EMBL" id="ABE49871.1"/>
    </source>
</evidence>
<feature type="signal peptide" evidence="13">
    <location>
        <begin position="1"/>
        <end position="32"/>
    </location>
</feature>
<evidence type="ECO:0000256" key="2">
    <source>
        <dbReference type="ARBA" id="ARBA00009810"/>
    </source>
</evidence>
<dbReference type="Gene3D" id="2.40.170.20">
    <property type="entry name" value="TonB-dependent receptor, beta-barrel domain"/>
    <property type="match status" value="1"/>
</dbReference>
<comment type="subcellular location">
    <subcellularLocation>
        <location evidence="1 10">Cell outer membrane</location>
        <topology evidence="1 10">Multi-pass membrane protein</topology>
    </subcellularLocation>
</comment>
<dbReference type="PROSITE" id="PS52016">
    <property type="entry name" value="TONB_DEPENDENT_REC_3"/>
    <property type="match status" value="1"/>
</dbReference>
<keyword evidence="17" id="KW-1185">Reference proteome</keyword>
<dbReference type="Pfam" id="PF00593">
    <property type="entry name" value="TonB_dep_Rec_b-barrel"/>
    <property type="match status" value="1"/>
</dbReference>
<dbReference type="Pfam" id="PF07715">
    <property type="entry name" value="Plug"/>
    <property type="match status" value="1"/>
</dbReference>
<evidence type="ECO:0000256" key="4">
    <source>
        <dbReference type="ARBA" id="ARBA00022452"/>
    </source>
</evidence>
<feature type="region of interest" description="Disordered" evidence="12">
    <location>
        <begin position="34"/>
        <end position="78"/>
    </location>
</feature>
<evidence type="ECO:0000256" key="8">
    <source>
        <dbReference type="ARBA" id="ARBA00023170"/>
    </source>
</evidence>
<evidence type="ECO:0000256" key="9">
    <source>
        <dbReference type="ARBA" id="ARBA00023237"/>
    </source>
</evidence>
<comment type="similarity">
    <text evidence="2 10 11">Belongs to the TonB-dependent receptor family.</text>
</comment>
<evidence type="ECO:0000256" key="1">
    <source>
        <dbReference type="ARBA" id="ARBA00004571"/>
    </source>
</evidence>
<evidence type="ECO:0000313" key="17">
    <source>
        <dbReference type="Proteomes" id="UP000002440"/>
    </source>
</evidence>
<evidence type="ECO:0000256" key="7">
    <source>
        <dbReference type="ARBA" id="ARBA00023136"/>
    </source>
</evidence>
<feature type="domain" description="TonB-dependent receptor-like beta-barrel" evidence="14">
    <location>
        <begin position="311"/>
        <end position="739"/>
    </location>
</feature>
<dbReference type="GO" id="GO:0044718">
    <property type="term" value="P:siderophore transmembrane transport"/>
    <property type="evidence" value="ECO:0007669"/>
    <property type="project" value="TreeGrafter"/>
</dbReference>